<evidence type="ECO:0000256" key="1">
    <source>
        <dbReference type="SAM" id="MobiDB-lite"/>
    </source>
</evidence>
<dbReference type="AlphaFoldDB" id="A0A6A5T8X3"/>
<gene>
    <name evidence="2" type="ORF">EJ02DRAFT_449797</name>
</gene>
<protein>
    <submittedName>
        <fullName evidence="2">Uncharacterized protein</fullName>
    </submittedName>
</protein>
<reference evidence="2" key="1">
    <citation type="journal article" date="2020" name="Stud. Mycol.">
        <title>101 Dothideomycetes genomes: a test case for predicting lifestyles and emergence of pathogens.</title>
        <authorList>
            <person name="Haridas S."/>
            <person name="Albert R."/>
            <person name="Binder M."/>
            <person name="Bloem J."/>
            <person name="Labutti K."/>
            <person name="Salamov A."/>
            <person name="Andreopoulos B."/>
            <person name="Baker S."/>
            <person name="Barry K."/>
            <person name="Bills G."/>
            <person name="Bluhm B."/>
            <person name="Cannon C."/>
            <person name="Castanera R."/>
            <person name="Culley D."/>
            <person name="Daum C."/>
            <person name="Ezra D."/>
            <person name="Gonzalez J."/>
            <person name="Henrissat B."/>
            <person name="Kuo A."/>
            <person name="Liang C."/>
            <person name="Lipzen A."/>
            <person name="Lutzoni F."/>
            <person name="Magnuson J."/>
            <person name="Mondo S."/>
            <person name="Nolan M."/>
            <person name="Ohm R."/>
            <person name="Pangilinan J."/>
            <person name="Park H.-J."/>
            <person name="Ramirez L."/>
            <person name="Alfaro M."/>
            <person name="Sun H."/>
            <person name="Tritt A."/>
            <person name="Yoshinaga Y."/>
            <person name="Zwiers L.-H."/>
            <person name="Turgeon B."/>
            <person name="Goodwin S."/>
            <person name="Spatafora J."/>
            <person name="Crous P."/>
            <person name="Grigoriev I."/>
        </authorList>
    </citation>
    <scope>NUCLEOTIDE SEQUENCE</scope>
    <source>
        <strain evidence="2">CBS 161.51</strain>
    </source>
</reference>
<dbReference type="EMBL" id="ML975999">
    <property type="protein sequence ID" value="KAF1947206.1"/>
    <property type="molecule type" value="Genomic_DNA"/>
</dbReference>
<dbReference type="Proteomes" id="UP000800038">
    <property type="component" value="Unassembled WGS sequence"/>
</dbReference>
<keyword evidence="3" id="KW-1185">Reference proteome</keyword>
<name>A0A6A5T8X3_9PLEO</name>
<feature type="compositionally biased region" description="Gly residues" evidence="1">
    <location>
        <begin position="64"/>
        <end position="82"/>
    </location>
</feature>
<proteinExistence type="predicted"/>
<evidence type="ECO:0000313" key="2">
    <source>
        <dbReference type="EMBL" id="KAF1947206.1"/>
    </source>
</evidence>
<evidence type="ECO:0000313" key="3">
    <source>
        <dbReference type="Proteomes" id="UP000800038"/>
    </source>
</evidence>
<organism evidence="2 3">
    <name type="scientific">Clathrospora elynae</name>
    <dbReference type="NCBI Taxonomy" id="706981"/>
    <lineage>
        <taxon>Eukaryota</taxon>
        <taxon>Fungi</taxon>
        <taxon>Dikarya</taxon>
        <taxon>Ascomycota</taxon>
        <taxon>Pezizomycotina</taxon>
        <taxon>Dothideomycetes</taxon>
        <taxon>Pleosporomycetidae</taxon>
        <taxon>Pleosporales</taxon>
        <taxon>Diademaceae</taxon>
        <taxon>Clathrospora</taxon>
    </lineage>
</organism>
<feature type="non-terminal residue" evidence="2">
    <location>
        <position position="108"/>
    </location>
</feature>
<accession>A0A6A5T8X3</accession>
<feature type="region of interest" description="Disordered" evidence="1">
    <location>
        <begin position="60"/>
        <end position="108"/>
    </location>
</feature>
<sequence>MDPQKPVTSRSTTTLFTFLALYLTTLFSLDAWAAARGSPYRASGANSFYRPANPTPAADSYQGGMHGWGNAGPGRGGGGNRGVGRVSQARDSRPPMKMGGTAGCGACL</sequence>
<dbReference type="OrthoDB" id="2121326at2759"/>